<evidence type="ECO:0000313" key="3">
    <source>
        <dbReference type="Proteomes" id="UP001187343"/>
    </source>
</evidence>
<protein>
    <recommendedName>
        <fullName evidence="1">Transferrin-like domain-containing protein</fullName>
    </recommendedName>
</protein>
<proteinExistence type="predicted"/>
<dbReference type="Pfam" id="PF00405">
    <property type="entry name" value="Transferrin"/>
    <property type="match status" value="1"/>
</dbReference>
<gene>
    <name evidence="2" type="ORF">Q8A67_009269</name>
</gene>
<dbReference type="GO" id="GO:0055037">
    <property type="term" value="C:recycling endosome"/>
    <property type="evidence" value="ECO:0007669"/>
    <property type="project" value="TreeGrafter"/>
</dbReference>
<dbReference type="PROSITE" id="PS51408">
    <property type="entry name" value="TRANSFERRIN_LIKE_4"/>
    <property type="match status" value="1"/>
</dbReference>
<dbReference type="Gene3D" id="3.40.190.10">
    <property type="entry name" value="Periplasmic binding protein-like II"/>
    <property type="match status" value="3"/>
</dbReference>
<organism evidence="2 3">
    <name type="scientific">Cirrhinus molitorella</name>
    <name type="common">mud carp</name>
    <dbReference type="NCBI Taxonomy" id="172907"/>
    <lineage>
        <taxon>Eukaryota</taxon>
        <taxon>Metazoa</taxon>
        <taxon>Chordata</taxon>
        <taxon>Craniata</taxon>
        <taxon>Vertebrata</taxon>
        <taxon>Euteleostomi</taxon>
        <taxon>Actinopterygii</taxon>
        <taxon>Neopterygii</taxon>
        <taxon>Teleostei</taxon>
        <taxon>Ostariophysi</taxon>
        <taxon>Cypriniformes</taxon>
        <taxon>Cyprinidae</taxon>
        <taxon>Labeoninae</taxon>
        <taxon>Labeonini</taxon>
        <taxon>Cirrhinus</taxon>
    </lineage>
</organism>
<dbReference type="SUPFAM" id="SSF53850">
    <property type="entry name" value="Periplasmic binding protein-like II"/>
    <property type="match status" value="1"/>
</dbReference>
<dbReference type="AlphaFoldDB" id="A0AA88Q1H3"/>
<dbReference type="Proteomes" id="UP001187343">
    <property type="component" value="Unassembled WGS sequence"/>
</dbReference>
<dbReference type="PANTHER" id="PTHR11485:SF31">
    <property type="entry name" value="SEROTRANSFERRIN"/>
    <property type="match status" value="1"/>
</dbReference>
<reference evidence="2" key="1">
    <citation type="submission" date="2023-08" db="EMBL/GenBank/DDBJ databases">
        <title>Chromosome-level Genome Assembly of mud carp (Cirrhinus molitorella).</title>
        <authorList>
            <person name="Liu H."/>
        </authorList>
    </citation>
    <scope>NUCLEOTIDE SEQUENCE</scope>
    <source>
        <strain evidence="2">Prfri</strain>
        <tissue evidence="2">Muscle</tissue>
    </source>
</reference>
<dbReference type="PRINTS" id="PR00422">
    <property type="entry name" value="TRANSFERRIN"/>
</dbReference>
<dbReference type="InterPro" id="IPR001156">
    <property type="entry name" value="Transferrin-like_dom"/>
</dbReference>
<dbReference type="GO" id="GO:0005886">
    <property type="term" value="C:plasma membrane"/>
    <property type="evidence" value="ECO:0007669"/>
    <property type="project" value="TreeGrafter"/>
</dbReference>
<dbReference type="PANTHER" id="PTHR11485">
    <property type="entry name" value="TRANSFERRIN"/>
    <property type="match status" value="1"/>
</dbReference>
<dbReference type="GO" id="GO:0005615">
    <property type="term" value="C:extracellular space"/>
    <property type="evidence" value="ECO:0007669"/>
    <property type="project" value="TreeGrafter"/>
</dbReference>
<accession>A0AA88Q1H3</accession>
<dbReference type="SMART" id="SM00094">
    <property type="entry name" value="TR_FER"/>
    <property type="match status" value="1"/>
</dbReference>
<keyword evidence="3" id="KW-1185">Reference proteome</keyword>
<dbReference type="GO" id="GO:0019731">
    <property type="term" value="P:antibacterial humoral response"/>
    <property type="evidence" value="ECO:0007669"/>
    <property type="project" value="TreeGrafter"/>
</dbReference>
<feature type="domain" description="Transferrin-like" evidence="1">
    <location>
        <begin position="47"/>
        <end position="334"/>
    </location>
</feature>
<name>A0AA88Q1H3_9TELE</name>
<sequence length="334" mass="37349">MFSDSTCELVELSKSTDSFIYLREDYYEAMHALRAGNTPDLPQYRKIEWCTVDHAEHQKCESLQIPGMECRRTSSVEECIKRIMCREADAIAVDAGHVYIAGKCGLVPVMVEQYDQRSCHGIQWGLAAVCAIPTIVQPLSTICSKTLGCTLYNFFSKGCIPGADPQSNMCALCKGSENWLLQEESKCKASSVEMYYVYDGAFRMFAEKNGDVAFIKDTIVGAYTDGNGPYWAESDDFELICPESPDKSVKHSEFLKCNLAKVPAHQNALISDKLFKSEGKRNLLFSDSTKCLQEITKPLEEFLTQTYIDMIEKTYATGHSEPVFPFVCGAGVNY</sequence>
<comment type="caution">
    <text evidence="2">The sequence shown here is derived from an EMBL/GenBank/DDBJ whole genome shotgun (WGS) entry which is preliminary data.</text>
</comment>
<evidence type="ECO:0000259" key="1">
    <source>
        <dbReference type="PROSITE" id="PS51408"/>
    </source>
</evidence>
<evidence type="ECO:0000313" key="2">
    <source>
        <dbReference type="EMBL" id="KAK2901154.1"/>
    </source>
</evidence>
<dbReference type="GO" id="GO:0005769">
    <property type="term" value="C:early endosome"/>
    <property type="evidence" value="ECO:0007669"/>
    <property type="project" value="TreeGrafter"/>
</dbReference>
<dbReference type="GO" id="GO:0006826">
    <property type="term" value="P:iron ion transport"/>
    <property type="evidence" value="ECO:0007669"/>
    <property type="project" value="TreeGrafter"/>
</dbReference>
<dbReference type="EMBL" id="JAUYZG010000008">
    <property type="protein sequence ID" value="KAK2901154.1"/>
    <property type="molecule type" value="Genomic_DNA"/>
</dbReference>